<feature type="signal peptide" evidence="1">
    <location>
        <begin position="1"/>
        <end position="27"/>
    </location>
</feature>
<organism evidence="2 3">
    <name type="scientific">Actinoplanes oblitus</name>
    <dbReference type="NCBI Taxonomy" id="3040509"/>
    <lineage>
        <taxon>Bacteria</taxon>
        <taxon>Bacillati</taxon>
        <taxon>Actinomycetota</taxon>
        <taxon>Actinomycetes</taxon>
        <taxon>Micromonosporales</taxon>
        <taxon>Micromonosporaceae</taxon>
        <taxon>Actinoplanes</taxon>
    </lineage>
</organism>
<dbReference type="EMBL" id="CP126980">
    <property type="protein sequence ID" value="WIM98339.1"/>
    <property type="molecule type" value="Genomic_DNA"/>
</dbReference>
<sequence length="431" mass="46509">MRRFRFRHALPVLLGFALLAIGPSTHASLAAGPSRAVHPAAGLSHAAGPLVAAAPVSAPDSAVRLQALLGQHAVLAADLMRSRIRGDNDFVQAANAALGQNTDAMTTLVRQLFGTGVAGRFGPLWSEHVVELVAYASAVADQDEAAKAHANQRLAEYEEQLSQFFAGASHGRLPVRAVRQALDMHLHHLISQADAYAAHDYQLADRTYREGYEQMYDLGRTLADGLLPAGARDALREPLWRLRSQLGRLIAEHVVLAEDVTRAAVTNTPDFDAAGRQINANTRDLTAAMDTLFGATTARRFQQVWGFHVEQLVGYAASTAGRDETGRDRARARLHDYEQQLGTLLSDVTGKRMDAVKLAAAFRGHDEMLLRHADAYAARDYVTAHELAQQTYQHGFAMARDLADAFGATVAGRLPVGGAQTGYGWLAAGSR</sequence>
<keyword evidence="1" id="KW-0732">Signal</keyword>
<feature type="chain" id="PRO_5047234856" description="Copper amine oxidase" evidence="1">
    <location>
        <begin position="28"/>
        <end position="431"/>
    </location>
</feature>
<proteinExistence type="predicted"/>
<protein>
    <recommendedName>
        <fullName evidence="4">Copper amine oxidase</fullName>
    </recommendedName>
</protein>
<gene>
    <name evidence="2" type="ORF">ACTOB_001937</name>
</gene>
<evidence type="ECO:0000313" key="3">
    <source>
        <dbReference type="Proteomes" id="UP001240150"/>
    </source>
</evidence>
<dbReference type="RefSeq" id="WP_284919722.1">
    <property type="nucleotide sequence ID" value="NZ_CP126980.1"/>
</dbReference>
<name>A0ABY8WPU8_9ACTN</name>
<evidence type="ECO:0000313" key="2">
    <source>
        <dbReference type="EMBL" id="WIM98339.1"/>
    </source>
</evidence>
<evidence type="ECO:0000256" key="1">
    <source>
        <dbReference type="SAM" id="SignalP"/>
    </source>
</evidence>
<evidence type="ECO:0008006" key="4">
    <source>
        <dbReference type="Google" id="ProtNLM"/>
    </source>
</evidence>
<reference evidence="2 3" key="1">
    <citation type="submission" date="2023-06" db="EMBL/GenBank/DDBJ databases">
        <authorList>
            <person name="Yushchuk O."/>
            <person name="Binda E."/>
            <person name="Ruckert-Reed C."/>
            <person name="Fedorenko V."/>
            <person name="Kalinowski J."/>
            <person name="Marinelli F."/>
        </authorList>
    </citation>
    <scope>NUCLEOTIDE SEQUENCE [LARGE SCALE GENOMIC DNA]</scope>
    <source>
        <strain evidence="2 3">NRRL 3884</strain>
    </source>
</reference>
<dbReference type="Proteomes" id="UP001240150">
    <property type="component" value="Chromosome"/>
</dbReference>
<keyword evidence="3" id="KW-1185">Reference proteome</keyword>
<accession>A0ABY8WPU8</accession>